<dbReference type="InterPro" id="IPR011051">
    <property type="entry name" value="RmlC_Cupin_sf"/>
</dbReference>
<dbReference type="Gene3D" id="2.60.120.10">
    <property type="entry name" value="Jelly Rolls"/>
    <property type="match status" value="1"/>
</dbReference>
<evidence type="ECO:0000313" key="5">
    <source>
        <dbReference type="Proteomes" id="UP000249616"/>
    </source>
</evidence>
<evidence type="ECO:0000256" key="1">
    <source>
        <dbReference type="ARBA" id="ARBA00022964"/>
    </source>
</evidence>
<dbReference type="PANTHER" id="PTHR41517">
    <property type="entry name" value="1,2-DIOXYGENASE PROTEIN-RELATED"/>
    <property type="match status" value="1"/>
</dbReference>
<dbReference type="EMBL" id="CP030073">
    <property type="protein sequence ID" value="AWW41770.1"/>
    <property type="molecule type" value="Genomic_DNA"/>
</dbReference>
<dbReference type="InterPro" id="IPR014710">
    <property type="entry name" value="RmlC-like_jellyroll"/>
</dbReference>
<dbReference type="SUPFAM" id="SSF51182">
    <property type="entry name" value="RmlC-like cupins"/>
    <property type="match status" value="1"/>
</dbReference>
<feature type="domain" description="Cupin type-2" evidence="3">
    <location>
        <begin position="94"/>
        <end position="161"/>
    </location>
</feature>
<dbReference type="CDD" id="cd06992">
    <property type="entry name" value="cupin_GDO-like_C"/>
    <property type="match status" value="1"/>
</dbReference>
<evidence type="ECO:0000313" key="4">
    <source>
        <dbReference type="EMBL" id="AWW41770.1"/>
    </source>
</evidence>
<dbReference type="CDD" id="cd02216">
    <property type="entry name" value="cupin_GDO-like_N"/>
    <property type="match status" value="1"/>
</dbReference>
<dbReference type="KEGG" id="scad:DN051_38290"/>
<sequence length="348" mass="38600">MKQTPTSGSETDTAYQKMDAMSVGPLWRHLGNLFPAEPPMRAVPFHWSYEQLRPVMEHFATALSIEEAQRRVLMLINPGMRDTSATVTGLYAGIQIILPGEQAQAHRHSSNAFRYIIEGSGAYTTVAGERVHMSPGDLLLTPGWEWHDHYHEGDGPMTWLDGLDFPLVNSLDTAFFELHPEAAQKRTTADDLSSKQYIHGRLNPTWTQQATLASPVGKYPWTETERAFAAIADHATGSEVDGISLEYTNPWTGGPVMPTMSCRVQRLVPGFQGAARRHTAATILHVVRGQGRTVINGEEFAWGDKDVFVVPSWASYQHLVDASADAVLFAYSNEPVVRALGLYREELL</sequence>
<keyword evidence="2" id="KW-0560">Oxidoreductase</keyword>
<accession>A0A2Z4JA07</accession>
<evidence type="ECO:0000259" key="3">
    <source>
        <dbReference type="Pfam" id="PF07883"/>
    </source>
</evidence>
<keyword evidence="5" id="KW-1185">Reference proteome</keyword>
<dbReference type="AlphaFoldDB" id="A0A2Z4JA07"/>
<dbReference type="Pfam" id="PF07883">
    <property type="entry name" value="Cupin_2"/>
    <property type="match status" value="1"/>
</dbReference>
<dbReference type="Proteomes" id="UP000249616">
    <property type="component" value="Chromosome"/>
</dbReference>
<dbReference type="InterPro" id="IPR047183">
    <property type="entry name" value="GDO-like"/>
</dbReference>
<gene>
    <name evidence="4" type="ORF">DN051_38290</name>
</gene>
<organism evidence="4 5">
    <name type="scientific">Streptomyces cadmiisoli</name>
    <dbReference type="NCBI Taxonomy" id="2184053"/>
    <lineage>
        <taxon>Bacteria</taxon>
        <taxon>Bacillati</taxon>
        <taxon>Actinomycetota</taxon>
        <taxon>Actinomycetes</taxon>
        <taxon>Kitasatosporales</taxon>
        <taxon>Streptomycetaceae</taxon>
        <taxon>Streptomyces</taxon>
        <taxon>Streptomyces aurantiacus group</taxon>
    </lineage>
</organism>
<dbReference type="RefSeq" id="WP_053760379.1">
    <property type="nucleotide sequence ID" value="NZ_CBDRHE010000071.1"/>
</dbReference>
<dbReference type="GO" id="GO:0051213">
    <property type="term" value="F:dioxygenase activity"/>
    <property type="evidence" value="ECO:0007669"/>
    <property type="project" value="UniProtKB-KW"/>
</dbReference>
<dbReference type="InterPro" id="IPR013096">
    <property type="entry name" value="Cupin_2"/>
</dbReference>
<proteinExistence type="predicted"/>
<name>A0A2Z4JA07_9ACTN</name>
<dbReference type="PANTHER" id="PTHR41517:SF1">
    <property type="entry name" value="CUPIN"/>
    <property type="match status" value="1"/>
</dbReference>
<keyword evidence="1" id="KW-0223">Dioxygenase</keyword>
<protein>
    <submittedName>
        <fullName evidence="4">Cupin domain-containing protein</fullName>
    </submittedName>
</protein>
<reference evidence="4 5" key="1">
    <citation type="journal article" date="2019" name="Int. J. Syst. Evol. Microbiol.">
        <title>Streptomyces cadmiisoli sp. nov., a novel actinomycete isolated from cadmium-contaminated soil.</title>
        <authorList>
            <person name="Li K."/>
            <person name="Tang X."/>
            <person name="Zhao J."/>
            <person name="Guo Y."/>
            <person name="Tang Y."/>
            <person name="Gao J."/>
        </authorList>
    </citation>
    <scope>NUCLEOTIDE SEQUENCE [LARGE SCALE GENOMIC DNA]</scope>
    <source>
        <strain evidence="4 5">ZFG47</strain>
    </source>
</reference>
<evidence type="ECO:0000256" key="2">
    <source>
        <dbReference type="ARBA" id="ARBA00023002"/>
    </source>
</evidence>